<dbReference type="SUPFAM" id="SSF55753">
    <property type="entry name" value="Actin depolymerizing proteins"/>
    <property type="match status" value="1"/>
</dbReference>
<evidence type="ECO:0000256" key="2">
    <source>
        <dbReference type="ARBA" id="ARBA00011039"/>
    </source>
</evidence>
<feature type="domain" description="SH3" evidence="11">
    <location>
        <begin position="385"/>
        <end position="444"/>
    </location>
</feature>
<gene>
    <name evidence="14" type="primary">CSON014573</name>
</gene>
<dbReference type="InterPro" id="IPR035717">
    <property type="entry name" value="Drebrin-like_SH3"/>
</dbReference>
<dbReference type="GO" id="GO:0045211">
    <property type="term" value="C:postsynaptic membrane"/>
    <property type="evidence" value="ECO:0007669"/>
    <property type="project" value="TreeGrafter"/>
</dbReference>
<dbReference type="PROSITE" id="PS51263">
    <property type="entry name" value="ADF_H"/>
    <property type="match status" value="1"/>
</dbReference>
<reference evidence="13" key="1">
    <citation type="submission" date="2018-04" db="EMBL/GenBank/DDBJ databases">
        <authorList>
            <person name="Go L.Y."/>
            <person name="Mitchell J.A."/>
        </authorList>
    </citation>
    <scope>NUCLEOTIDE SEQUENCE</scope>
    <source>
        <tissue evidence="13">Whole organism</tissue>
    </source>
</reference>
<dbReference type="PROSITE" id="PS50002">
    <property type="entry name" value="SH3"/>
    <property type="match status" value="1"/>
</dbReference>
<dbReference type="GO" id="GO:0030864">
    <property type="term" value="C:cortical actin cytoskeleton"/>
    <property type="evidence" value="ECO:0007669"/>
    <property type="project" value="TreeGrafter"/>
</dbReference>
<evidence type="ECO:0000259" key="11">
    <source>
        <dbReference type="PROSITE" id="PS50002"/>
    </source>
</evidence>
<keyword evidence="7" id="KW-0206">Cytoskeleton</keyword>
<dbReference type="GO" id="GO:0048812">
    <property type="term" value="P:neuron projection morphogenesis"/>
    <property type="evidence" value="ECO:0007669"/>
    <property type="project" value="TreeGrafter"/>
</dbReference>
<keyword evidence="3 8" id="KW-0728">SH3 domain</keyword>
<dbReference type="VEuPathDB" id="VectorBase:CSON014573"/>
<dbReference type="SMART" id="SM00326">
    <property type="entry name" value="SH3"/>
    <property type="match status" value="1"/>
</dbReference>
<feature type="compositionally biased region" description="Polar residues" evidence="10">
    <location>
        <begin position="246"/>
        <end position="256"/>
    </location>
</feature>
<evidence type="ECO:0000259" key="12">
    <source>
        <dbReference type="PROSITE" id="PS51263"/>
    </source>
</evidence>
<dbReference type="GO" id="GO:0098974">
    <property type="term" value="P:postsynaptic actin cytoskeleton organization"/>
    <property type="evidence" value="ECO:0007669"/>
    <property type="project" value="TreeGrafter"/>
</dbReference>
<evidence type="ECO:0000256" key="3">
    <source>
        <dbReference type="ARBA" id="ARBA00022443"/>
    </source>
</evidence>
<dbReference type="InterPro" id="IPR001452">
    <property type="entry name" value="SH3_domain"/>
</dbReference>
<dbReference type="GO" id="GO:0030427">
    <property type="term" value="C:site of polarized growth"/>
    <property type="evidence" value="ECO:0007669"/>
    <property type="project" value="TreeGrafter"/>
</dbReference>
<evidence type="ECO:0000313" key="13">
    <source>
        <dbReference type="EMBL" id="SSX07138.1"/>
    </source>
</evidence>
<evidence type="ECO:0000256" key="10">
    <source>
        <dbReference type="SAM" id="MobiDB-lite"/>
    </source>
</evidence>
<feature type="domain" description="ADF-H" evidence="12">
    <location>
        <begin position="2"/>
        <end position="133"/>
    </location>
</feature>
<evidence type="ECO:0000256" key="5">
    <source>
        <dbReference type="ARBA" id="ARBA00023054"/>
    </source>
</evidence>
<keyword evidence="4" id="KW-0963">Cytoplasm</keyword>
<accession>A0A336MDQ7</accession>
<comment type="subcellular location">
    <subcellularLocation>
        <location evidence="1">Cytoplasm</location>
        <location evidence="1">Cytoskeleton</location>
    </subcellularLocation>
</comment>
<dbReference type="Gene3D" id="2.30.30.40">
    <property type="entry name" value="SH3 Domains"/>
    <property type="match status" value="1"/>
</dbReference>
<dbReference type="GO" id="GO:0014069">
    <property type="term" value="C:postsynaptic density"/>
    <property type="evidence" value="ECO:0007669"/>
    <property type="project" value="TreeGrafter"/>
</dbReference>
<evidence type="ECO:0000256" key="6">
    <source>
        <dbReference type="ARBA" id="ARBA00023203"/>
    </source>
</evidence>
<evidence type="ECO:0000256" key="9">
    <source>
        <dbReference type="SAM" id="Coils"/>
    </source>
</evidence>
<organism evidence="14">
    <name type="scientific">Culicoides sonorensis</name>
    <name type="common">Biting midge</name>
    <dbReference type="NCBI Taxonomy" id="179676"/>
    <lineage>
        <taxon>Eukaryota</taxon>
        <taxon>Metazoa</taxon>
        <taxon>Ecdysozoa</taxon>
        <taxon>Arthropoda</taxon>
        <taxon>Hexapoda</taxon>
        <taxon>Insecta</taxon>
        <taxon>Pterygota</taxon>
        <taxon>Neoptera</taxon>
        <taxon>Endopterygota</taxon>
        <taxon>Diptera</taxon>
        <taxon>Nematocera</taxon>
        <taxon>Chironomoidea</taxon>
        <taxon>Ceratopogonidae</taxon>
        <taxon>Ceratopogoninae</taxon>
        <taxon>Culicoides</taxon>
        <taxon>Monoculicoides</taxon>
    </lineage>
</organism>
<dbReference type="GO" id="GO:0030027">
    <property type="term" value="C:lamellipodium"/>
    <property type="evidence" value="ECO:0007669"/>
    <property type="project" value="TreeGrafter"/>
</dbReference>
<dbReference type="GO" id="GO:0051015">
    <property type="term" value="F:actin filament binding"/>
    <property type="evidence" value="ECO:0007669"/>
    <property type="project" value="TreeGrafter"/>
</dbReference>
<comment type="similarity">
    <text evidence="2">Belongs to the ABP1 family.</text>
</comment>
<dbReference type="AlphaFoldDB" id="A0A336MDQ7"/>
<dbReference type="InterPro" id="IPR036028">
    <property type="entry name" value="SH3-like_dom_sf"/>
</dbReference>
<feature type="region of interest" description="Disordered" evidence="10">
    <location>
        <begin position="188"/>
        <end position="214"/>
    </location>
</feature>
<evidence type="ECO:0000256" key="7">
    <source>
        <dbReference type="ARBA" id="ARBA00023212"/>
    </source>
</evidence>
<feature type="region of interest" description="Disordered" evidence="10">
    <location>
        <begin position="246"/>
        <end position="268"/>
    </location>
</feature>
<dbReference type="InterPro" id="IPR029006">
    <property type="entry name" value="ADF-H/Gelsolin-like_dom_sf"/>
</dbReference>
<dbReference type="OMA" id="SERDKFW"/>
<dbReference type="FunFam" id="2.30.30.40:FF:000046">
    <property type="entry name" value="Drebrin-like protein isoform B"/>
    <property type="match status" value="1"/>
</dbReference>
<dbReference type="GO" id="GO:0005884">
    <property type="term" value="C:actin filament"/>
    <property type="evidence" value="ECO:0007669"/>
    <property type="project" value="TreeGrafter"/>
</dbReference>
<proteinExistence type="inferred from homology"/>
<keyword evidence="5 9" id="KW-0175">Coiled coil</keyword>
<dbReference type="CDD" id="cd11960">
    <property type="entry name" value="SH3_Abp1_eu"/>
    <property type="match status" value="1"/>
</dbReference>
<dbReference type="PANTHER" id="PTHR10829:SF25">
    <property type="entry name" value="DREBRIN-LIKE PROTEIN"/>
    <property type="match status" value="1"/>
</dbReference>
<evidence type="ECO:0000256" key="4">
    <source>
        <dbReference type="ARBA" id="ARBA00022490"/>
    </source>
</evidence>
<reference evidence="14" key="2">
    <citation type="submission" date="2018-07" db="EMBL/GenBank/DDBJ databases">
        <authorList>
            <person name="Quirk P.G."/>
            <person name="Krulwich T.A."/>
        </authorList>
    </citation>
    <scope>NUCLEOTIDE SEQUENCE</scope>
</reference>
<dbReference type="GO" id="GO:0045773">
    <property type="term" value="P:positive regulation of axon extension"/>
    <property type="evidence" value="ECO:0007669"/>
    <property type="project" value="TreeGrafter"/>
</dbReference>
<dbReference type="InterPro" id="IPR002108">
    <property type="entry name" value="ADF-H"/>
</dbReference>
<feature type="coiled-coil region" evidence="9">
    <location>
        <begin position="299"/>
        <end position="351"/>
    </location>
</feature>
<dbReference type="CDD" id="cd11281">
    <property type="entry name" value="ADF_drebrin_like"/>
    <property type="match status" value="1"/>
</dbReference>
<dbReference type="PANTHER" id="PTHR10829">
    <property type="entry name" value="CORTACTIN AND DREBRIN"/>
    <property type="match status" value="1"/>
</dbReference>
<evidence type="ECO:0000256" key="1">
    <source>
        <dbReference type="ARBA" id="ARBA00004245"/>
    </source>
</evidence>
<dbReference type="GO" id="GO:0030833">
    <property type="term" value="P:regulation of actin filament polymerization"/>
    <property type="evidence" value="ECO:0007669"/>
    <property type="project" value="TreeGrafter"/>
</dbReference>
<dbReference type="Pfam" id="PF14604">
    <property type="entry name" value="SH3_9"/>
    <property type="match status" value="1"/>
</dbReference>
<dbReference type="GO" id="GO:0030425">
    <property type="term" value="C:dendrite"/>
    <property type="evidence" value="ECO:0007669"/>
    <property type="project" value="TreeGrafter"/>
</dbReference>
<name>A0A336MDQ7_CULSO</name>
<dbReference type="SUPFAM" id="SSF50044">
    <property type="entry name" value="SH3-domain"/>
    <property type="match status" value="1"/>
</dbReference>
<protein>
    <submittedName>
        <fullName evidence="14">CSON014573 protein</fullName>
    </submittedName>
</protein>
<dbReference type="EMBL" id="UFQS01000833">
    <property type="protein sequence ID" value="SSX07138.1"/>
    <property type="molecule type" value="Genomic_DNA"/>
</dbReference>
<dbReference type="EMBL" id="UFQT01000833">
    <property type="protein sequence ID" value="SSX27481.1"/>
    <property type="molecule type" value="Genomic_DNA"/>
</dbReference>
<evidence type="ECO:0000313" key="14">
    <source>
        <dbReference type="EMBL" id="SSX27481.1"/>
    </source>
</evidence>
<dbReference type="Gene3D" id="3.40.20.10">
    <property type="entry name" value="Severin"/>
    <property type="match status" value="1"/>
</dbReference>
<keyword evidence="6" id="KW-0009">Actin-binding</keyword>
<dbReference type="Pfam" id="PF00241">
    <property type="entry name" value="Cofilin_ADF"/>
    <property type="match status" value="1"/>
</dbReference>
<sequence>MSVDLEKNKNSILEAYKEVLSDSSTTDWLLLGYEGTSNVLKVISKGDGGLMELQEDLNPSKVLYGFIKILDPETQVTKYVLLHWQGESSPNARRAVSASHLLQVKGLLKGASIEISATNEDDIDEEKILEKLRKIIATIGFTKAVKEDKTPSPIEEKSKPFVVRSPIKIPTPAPLSPPVQKKVVEKPKSPQKLVSPFLNPQPVQTPEPIKAQNGNGMANNGKEIDTNEPTGPSHVNKIRAMFSQQTANGSSANGDSLTKKQAPAKPIRNSLARKMEEQKAIFEKSMLEDQSPVKPSFKQEDILREIQQAKELAKEHEKVEEPIPEQTNTYQQEIEERKFEEERYIKELEQQTAPQEIEEVQTTKYDEVPNENEYMNTEELNYDPDQMLKARALYDYQAADETEISFDPGDIITHIDQIDDGWWQGLAPDGVYGLFPSNYVELIQ</sequence>
<evidence type="ECO:0000256" key="8">
    <source>
        <dbReference type="PROSITE-ProRule" id="PRU00192"/>
    </source>
</evidence>
<dbReference type="SMART" id="SM00102">
    <property type="entry name" value="ADF"/>
    <property type="match status" value="1"/>
</dbReference>
<dbReference type="PRINTS" id="PR00452">
    <property type="entry name" value="SH3DOMAIN"/>
</dbReference>